<evidence type="ECO:0000313" key="6">
    <source>
        <dbReference type="EMBL" id="GAA4320211.1"/>
    </source>
</evidence>
<dbReference type="Gene3D" id="3.30.43.10">
    <property type="entry name" value="Uridine Diphospho-n-acetylenolpyruvylglucosamine Reductase, domain 2"/>
    <property type="match status" value="1"/>
</dbReference>
<dbReference type="InterPro" id="IPR036318">
    <property type="entry name" value="FAD-bd_PCMH-like_sf"/>
</dbReference>
<dbReference type="PROSITE" id="PS51387">
    <property type="entry name" value="FAD_PCMH"/>
    <property type="match status" value="1"/>
</dbReference>
<comment type="similarity">
    <text evidence="1">Belongs to the oxygen-dependent FAD-linked oxidoreductase family.</text>
</comment>
<accession>A0ABP8GAC5</accession>
<dbReference type="Pfam" id="PF04030">
    <property type="entry name" value="ALO"/>
    <property type="match status" value="1"/>
</dbReference>
<evidence type="ECO:0000256" key="2">
    <source>
        <dbReference type="ARBA" id="ARBA00022827"/>
    </source>
</evidence>
<dbReference type="InterPro" id="IPR016166">
    <property type="entry name" value="FAD-bd_PCMH"/>
</dbReference>
<feature type="domain" description="FAD-binding PCMH-type" evidence="5">
    <location>
        <begin position="18"/>
        <end position="214"/>
    </location>
</feature>
<dbReference type="EMBL" id="BAABFT010000004">
    <property type="protein sequence ID" value="GAA4320211.1"/>
    <property type="molecule type" value="Genomic_DNA"/>
</dbReference>
<name>A0ABP8GAC5_9SPHI</name>
<protein>
    <submittedName>
        <fullName evidence="6">L-gulono-1,4-lactone dehydrogenase</fullName>
    </submittedName>
</protein>
<evidence type="ECO:0000259" key="5">
    <source>
        <dbReference type="PROSITE" id="PS51387"/>
    </source>
</evidence>
<dbReference type="InterPro" id="IPR016169">
    <property type="entry name" value="FAD-bd_PCMH_sub2"/>
</dbReference>
<evidence type="ECO:0000256" key="3">
    <source>
        <dbReference type="ARBA" id="ARBA00023002"/>
    </source>
</evidence>
<dbReference type="InterPro" id="IPR010031">
    <property type="entry name" value="FAD_lactone_oxidase-like"/>
</dbReference>
<keyword evidence="7" id="KW-1185">Reference proteome</keyword>
<dbReference type="PROSITE" id="PS00862">
    <property type="entry name" value="OX2_COVAL_FAD"/>
    <property type="match status" value="1"/>
</dbReference>
<dbReference type="Gene3D" id="3.30.70.2520">
    <property type="match status" value="1"/>
</dbReference>
<dbReference type="InterPro" id="IPR006094">
    <property type="entry name" value="Oxid_FAD_bind_N"/>
</dbReference>
<keyword evidence="4" id="KW-1133">Transmembrane helix</keyword>
<dbReference type="InterPro" id="IPR007173">
    <property type="entry name" value="ALO_C"/>
</dbReference>
<evidence type="ECO:0000256" key="4">
    <source>
        <dbReference type="SAM" id="Phobius"/>
    </source>
</evidence>
<dbReference type="InterPro" id="IPR016167">
    <property type="entry name" value="FAD-bd_PCMH_sub1"/>
</dbReference>
<evidence type="ECO:0000313" key="7">
    <source>
        <dbReference type="Proteomes" id="UP001500582"/>
    </source>
</evidence>
<dbReference type="Proteomes" id="UP001500582">
    <property type="component" value="Unassembled WGS sequence"/>
</dbReference>
<feature type="transmembrane region" description="Helical" evidence="4">
    <location>
        <begin position="284"/>
        <end position="307"/>
    </location>
</feature>
<reference evidence="7" key="1">
    <citation type="journal article" date="2019" name="Int. J. Syst. Evol. Microbiol.">
        <title>The Global Catalogue of Microorganisms (GCM) 10K type strain sequencing project: providing services to taxonomists for standard genome sequencing and annotation.</title>
        <authorList>
            <consortium name="The Broad Institute Genomics Platform"/>
            <consortium name="The Broad Institute Genome Sequencing Center for Infectious Disease"/>
            <person name="Wu L."/>
            <person name="Ma J."/>
        </authorList>
    </citation>
    <scope>NUCLEOTIDE SEQUENCE [LARGE SCALE GENOMIC DNA]</scope>
    <source>
        <strain evidence="7">JCM 17705</strain>
    </source>
</reference>
<comment type="caution">
    <text evidence="6">The sequence shown here is derived from an EMBL/GenBank/DDBJ whole genome shotgun (WGS) entry which is preliminary data.</text>
</comment>
<dbReference type="Pfam" id="PF01565">
    <property type="entry name" value="FAD_binding_4"/>
    <property type="match status" value="1"/>
</dbReference>
<organism evidence="6 7">
    <name type="scientific">Mucilaginibacter gynuensis</name>
    <dbReference type="NCBI Taxonomy" id="1302236"/>
    <lineage>
        <taxon>Bacteria</taxon>
        <taxon>Pseudomonadati</taxon>
        <taxon>Bacteroidota</taxon>
        <taxon>Sphingobacteriia</taxon>
        <taxon>Sphingobacteriales</taxon>
        <taxon>Sphingobacteriaceae</taxon>
        <taxon>Mucilaginibacter</taxon>
    </lineage>
</organism>
<proteinExistence type="inferred from homology"/>
<gene>
    <name evidence="6" type="ORF">GCM10023149_19360</name>
</gene>
<evidence type="ECO:0000256" key="1">
    <source>
        <dbReference type="ARBA" id="ARBA00005466"/>
    </source>
</evidence>
<keyword evidence="3" id="KW-0560">Oxidoreductase</keyword>
<dbReference type="PANTHER" id="PTHR43762:SF1">
    <property type="entry name" value="D-ARABINONO-1,4-LACTONE OXIDASE"/>
    <property type="match status" value="1"/>
</dbReference>
<dbReference type="InterPro" id="IPR006093">
    <property type="entry name" value="Oxy_OxRdtase_FAD_BS"/>
</dbReference>
<dbReference type="Gene3D" id="3.30.465.10">
    <property type="match status" value="1"/>
</dbReference>
<keyword evidence="2" id="KW-0285">Flavoprotein</keyword>
<dbReference type="PANTHER" id="PTHR43762">
    <property type="entry name" value="L-GULONOLACTONE OXIDASE"/>
    <property type="match status" value="1"/>
</dbReference>
<dbReference type="RefSeq" id="WP_345210849.1">
    <property type="nucleotide sequence ID" value="NZ_BAABFT010000004.1"/>
</dbReference>
<keyword evidence="4" id="KW-0812">Transmembrane</keyword>
<keyword evidence="2" id="KW-0274">FAD</keyword>
<dbReference type="PIRSF" id="PIRSF000136">
    <property type="entry name" value="LGO_GLO"/>
    <property type="match status" value="1"/>
</dbReference>
<dbReference type="SUPFAM" id="SSF56176">
    <property type="entry name" value="FAD-binding/transporter-associated domain-like"/>
    <property type="match status" value="1"/>
</dbReference>
<keyword evidence="4" id="KW-0472">Membrane</keyword>
<sequence>MIKAQRLKKVWKNCVDLQVGHPLGYFQPSTPQEVITIIREAERKGYKVKAVGSGHSFSDIALTRDFLINTHKLNKILSTDLLSPLPAMDTAHLFVCECGVLIKQLNAALDARKLALPNMGAYTGQTIAGAISTATHGSGITLGSLASLVEAVVMIGENGEVFHIERGQGISAAPIQLGNVPVTLIQDDEAFLSSVVSMGCLGVTYALVLKVTDAYLLKEERTFSSWEKVKKQLRREGLLGANRHLEVLLNPYQTHTKGDHDCLITQRNICEPETSTSWFRLHRAWFYTLVGWLMPNFLLNAILRFLFNTFPKSTPYLIQASLKTLRDGCYIDKSFKVLDLGKANNIAAYSLEIAFPSASYQQAVEALFVIFGQIAADGEQYITSPFSLRFVKTSAHYLAMQYGAKDDFVCMIEFPVLKGTVGGEEILSRIEHDMYRYGGIPHWGQYNHVGIGDHTLDKLYPQFYKWMANYRRFCKKGTFENNFTERCRIIA</sequence>